<dbReference type="Proteomes" id="UP000326759">
    <property type="component" value="Unassembled WGS sequence"/>
</dbReference>
<name>A0A5N5SX41_9CRUS</name>
<protein>
    <recommendedName>
        <fullName evidence="7">Chitin-binding type-2 domain-containing protein</fullName>
    </recommendedName>
</protein>
<keyword evidence="4" id="KW-1015">Disulfide bond</keyword>
<feature type="non-terminal residue" evidence="8">
    <location>
        <position position="563"/>
    </location>
</feature>
<evidence type="ECO:0000256" key="2">
    <source>
        <dbReference type="ARBA" id="ARBA00022729"/>
    </source>
</evidence>
<dbReference type="PROSITE" id="PS50940">
    <property type="entry name" value="CHIT_BIND_II"/>
    <property type="match status" value="2"/>
</dbReference>
<feature type="domain" description="Chitin-binding type-2" evidence="7">
    <location>
        <begin position="178"/>
        <end position="241"/>
    </location>
</feature>
<feature type="domain" description="Chitin-binding type-2" evidence="7">
    <location>
        <begin position="1"/>
        <end position="43"/>
    </location>
</feature>
<dbReference type="InterPro" id="IPR036508">
    <property type="entry name" value="Chitin-bd_dom_sf"/>
</dbReference>
<keyword evidence="5" id="KW-0325">Glycoprotein</keyword>
<feature type="compositionally biased region" description="Basic and acidic residues" evidence="6">
    <location>
        <begin position="454"/>
        <end position="463"/>
    </location>
</feature>
<keyword evidence="3" id="KW-0677">Repeat</keyword>
<evidence type="ECO:0000256" key="3">
    <source>
        <dbReference type="ARBA" id="ARBA00022737"/>
    </source>
</evidence>
<dbReference type="EMBL" id="SEYY01018992">
    <property type="protein sequence ID" value="KAB7498784.1"/>
    <property type="molecule type" value="Genomic_DNA"/>
</dbReference>
<dbReference type="InterPro" id="IPR002557">
    <property type="entry name" value="Chitin-bd_dom"/>
</dbReference>
<keyword evidence="9" id="KW-1185">Reference proteome</keyword>
<dbReference type="PANTHER" id="PTHR23301">
    <property type="entry name" value="CHITIN BINDING PERITROPHIN-A"/>
    <property type="match status" value="1"/>
</dbReference>
<feature type="region of interest" description="Disordered" evidence="6">
    <location>
        <begin position="524"/>
        <end position="563"/>
    </location>
</feature>
<feature type="region of interest" description="Disordered" evidence="6">
    <location>
        <begin position="417"/>
        <end position="476"/>
    </location>
</feature>
<dbReference type="GO" id="GO:0008061">
    <property type="term" value="F:chitin binding"/>
    <property type="evidence" value="ECO:0007669"/>
    <property type="project" value="UniProtKB-KW"/>
</dbReference>
<dbReference type="SUPFAM" id="SSF57625">
    <property type="entry name" value="Invertebrate chitin-binding proteins"/>
    <property type="match status" value="1"/>
</dbReference>
<keyword evidence="1" id="KW-0147">Chitin-binding</keyword>
<feature type="compositionally biased region" description="Polar residues" evidence="6">
    <location>
        <begin position="432"/>
        <end position="444"/>
    </location>
</feature>
<comment type="caution">
    <text evidence="8">The sequence shown here is derived from an EMBL/GenBank/DDBJ whole genome shotgun (WGS) entry which is preliminary data.</text>
</comment>
<evidence type="ECO:0000313" key="9">
    <source>
        <dbReference type="Proteomes" id="UP000326759"/>
    </source>
</evidence>
<gene>
    <name evidence="8" type="ORF">Anas_08641</name>
</gene>
<dbReference type="GO" id="GO:0005576">
    <property type="term" value="C:extracellular region"/>
    <property type="evidence" value="ECO:0007669"/>
    <property type="project" value="InterPro"/>
</dbReference>
<sequence length="563" mass="61785">MFHVCTIGENGEIRDIVFRCLNGTVFDQETRVCEREEEVNCAVAQSFFYLNNDLYGPGIIPETANALKHALGQTHRQITVLKSDKETPTRDANSLCSGITNAASLVVEVESGCQFLHLCLPQQNQGYAVQTFVCDGTNYKFDPITKLCTKEKSLQCNTVQSSTFSSFREAQFFSTYLLNLCPLFPAGSLMVDSLSGCEQYFQCPLMPYSNEPIVMRRCPPGYLFSQVGQKCVPGDSLLCSRDLFSLLKLFELKSSGLLKDNNYKHINMKSLGKVKKTLSNINSIPVMPIVSRKKRAFTFEDRNFHRELASGSLTNAAGIFSDHVSVIEAQGPGNVLEGKINNPKFPLREDQAANNPNQPTNAADLRYKKEKSVAPETSLELNKTVLNGTTTEVSKIASAKNAGEVTITSIVPKLVRHNGNGHKTERSDDEMSSPNPTIISNGKTKITLLGSSHGKSEENKDSETIIEQPDPTNSTLDLEVTDKTERDTNIQTEVPENSEAESVTDMITDAVPFETTMQDIITTEKAPEPTTTLTTSTTTTTTTTTTTPPTTTTTTTTTPTTTT</sequence>
<dbReference type="AlphaFoldDB" id="A0A5N5SX41"/>
<evidence type="ECO:0000256" key="4">
    <source>
        <dbReference type="ARBA" id="ARBA00023157"/>
    </source>
</evidence>
<dbReference type="OrthoDB" id="10065127at2759"/>
<evidence type="ECO:0000313" key="8">
    <source>
        <dbReference type="EMBL" id="KAB7498784.1"/>
    </source>
</evidence>
<reference evidence="8 9" key="1">
    <citation type="journal article" date="2019" name="PLoS Biol.">
        <title>Sex chromosomes control vertical transmission of feminizing Wolbachia symbionts in an isopod.</title>
        <authorList>
            <person name="Becking T."/>
            <person name="Chebbi M.A."/>
            <person name="Giraud I."/>
            <person name="Moumen B."/>
            <person name="Laverre T."/>
            <person name="Caubet Y."/>
            <person name="Peccoud J."/>
            <person name="Gilbert C."/>
            <person name="Cordaux R."/>
        </authorList>
    </citation>
    <scope>NUCLEOTIDE SEQUENCE [LARGE SCALE GENOMIC DNA]</scope>
    <source>
        <strain evidence="8">ANa2</strain>
        <tissue evidence="8">Whole body excluding digestive tract and cuticle</tissue>
    </source>
</reference>
<evidence type="ECO:0000259" key="7">
    <source>
        <dbReference type="PROSITE" id="PS50940"/>
    </source>
</evidence>
<keyword evidence="2" id="KW-0732">Signal</keyword>
<dbReference type="Gene3D" id="2.170.140.10">
    <property type="entry name" value="Chitin binding domain"/>
    <property type="match status" value="1"/>
</dbReference>
<dbReference type="Pfam" id="PF01607">
    <property type="entry name" value="CBM_14"/>
    <property type="match status" value="1"/>
</dbReference>
<organism evidence="8 9">
    <name type="scientific">Armadillidium nasatum</name>
    <dbReference type="NCBI Taxonomy" id="96803"/>
    <lineage>
        <taxon>Eukaryota</taxon>
        <taxon>Metazoa</taxon>
        <taxon>Ecdysozoa</taxon>
        <taxon>Arthropoda</taxon>
        <taxon>Crustacea</taxon>
        <taxon>Multicrustacea</taxon>
        <taxon>Malacostraca</taxon>
        <taxon>Eumalacostraca</taxon>
        <taxon>Peracarida</taxon>
        <taxon>Isopoda</taxon>
        <taxon>Oniscidea</taxon>
        <taxon>Crinocheta</taxon>
        <taxon>Armadillidiidae</taxon>
        <taxon>Armadillidium</taxon>
    </lineage>
</organism>
<evidence type="ECO:0000256" key="1">
    <source>
        <dbReference type="ARBA" id="ARBA00022669"/>
    </source>
</evidence>
<feature type="compositionally biased region" description="Low complexity" evidence="6">
    <location>
        <begin position="529"/>
        <end position="563"/>
    </location>
</feature>
<accession>A0A5N5SX41</accession>
<evidence type="ECO:0000256" key="6">
    <source>
        <dbReference type="SAM" id="MobiDB-lite"/>
    </source>
</evidence>
<dbReference type="PANTHER" id="PTHR23301:SF0">
    <property type="entry name" value="CHITIN-BINDING TYPE-2 DOMAIN-CONTAINING PROTEIN-RELATED"/>
    <property type="match status" value="1"/>
</dbReference>
<proteinExistence type="predicted"/>
<evidence type="ECO:0000256" key="5">
    <source>
        <dbReference type="ARBA" id="ARBA00023180"/>
    </source>
</evidence>
<dbReference type="InterPro" id="IPR051940">
    <property type="entry name" value="Chitin_bind-dev_reg"/>
</dbReference>